<dbReference type="Proteomes" id="UP000223025">
    <property type="component" value="Segment"/>
</dbReference>
<name>A0A2L0UZM9_9CAUD</name>
<dbReference type="GeneID" id="40088206"/>
<dbReference type="RefSeq" id="YP_009611868.1">
    <property type="nucleotide sequence ID" value="NC_042013.1"/>
</dbReference>
<keyword evidence="2" id="KW-1185">Reference proteome</keyword>
<accession>A0A2L0UZM9</accession>
<organism evidence="1 2">
    <name type="scientific">Agrobacterium phage Atu_ph07</name>
    <dbReference type="NCBI Taxonomy" id="2024264"/>
    <lineage>
        <taxon>Viruses</taxon>
        <taxon>Duplodnaviria</taxon>
        <taxon>Heunggongvirae</taxon>
        <taxon>Uroviricota</taxon>
        <taxon>Caudoviricetes</taxon>
        <taxon>Polybotosvirus</taxon>
        <taxon>Polybotosvirus Atuph07</taxon>
    </lineage>
</organism>
<evidence type="ECO:0000313" key="2">
    <source>
        <dbReference type="Proteomes" id="UP000223025"/>
    </source>
</evidence>
<sequence>MKKDFVIYVGNGYFVTDKNPTCFGYGITRDENSANTYPTKNKAIDAAHSRGIEYPAEMPSVTHILEKGERKTHPF</sequence>
<proteinExistence type="predicted"/>
<protein>
    <submittedName>
        <fullName evidence="1">Uncharacterized protein</fullName>
    </submittedName>
</protein>
<dbReference type="KEGG" id="vg:40088206"/>
<evidence type="ECO:0000313" key="1">
    <source>
        <dbReference type="EMBL" id="AUZ94985.1"/>
    </source>
</evidence>
<reference evidence="1 2" key="1">
    <citation type="submission" date="2017-06" db="EMBL/GenBank/DDBJ databases">
        <authorList>
            <person name="Kim H.J."/>
            <person name="Triplett B.A."/>
        </authorList>
    </citation>
    <scope>NUCLEOTIDE SEQUENCE [LARGE SCALE GENOMIC DNA]</scope>
</reference>
<dbReference type="EMBL" id="MF403008">
    <property type="protein sequence ID" value="AUZ94985.1"/>
    <property type="molecule type" value="Genomic_DNA"/>
</dbReference>